<accession>A0A976N180</accession>
<protein>
    <submittedName>
        <fullName evidence="1">Uncharacterized protein</fullName>
    </submittedName>
</protein>
<reference evidence="1" key="1">
    <citation type="submission" date="2022-02" db="EMBL/GenBank/DDBJ databases">
        <title>Towards deciphering the DNA virus diversity associated with rodent species in the families Cricetidae and Heteromyidae.</title>
        <authorList>
            <person name="Lund M."/>
            <person name="Larsen B.B."/>
            <person name="Gryseels S."/>
            <person name="Kraberger S."/>
            <person name="Rowsey D.M."/>
            <person name="Steger L."/>
            <person name="Yule K.M."/>
            <person name="Upham N.S."/>
            <person name="Worobey M."/>
            <person name="Van Doorslaer K."/>
            <person name="Varsani A."/>
        </authorList>
    </citation>
    <scope>NUCLEOTIDE SEQUENCE</scope>
    <source>
        <strain evidence="1">UA06Rod_21</strain>
    </source>
</reference>
<organism evidence="1">
    <name type="scientific">Dipodfec virus UA06Rod_21</name>
    <dbReference type="NCBI Taxonomy" id="2929321"/>
    <lineage>
        <taxon>Viruses</taxon>
        <taxon>Monodnaviria</taxon>
        <taxon>Sangervirae</taxon>
        <taxon>Phixviricota</taxon>
        <taxon>Malgrandaviricetes</taxon>
        <taxon>Petitvirales</taxon>
        <taxon>Microviridae</taxon>
    </lineage>
</organism>
<proteinExistence type="predicted"/>
<sequence>MNSRYLIYFRDYVLGKKHTLKFYFNDFSVILEFCKRNGIEGFLLYEIDPDYLNSNVTNYVFSTCFKYKKDGWLSDPKWEIE</sequence>
<evidence type="ECO:0000313" key="1">
    <source>
        <dbReference type="EMBL" id="UPW41374.1"/>
    </source>
</evidence>
<dbReference type="EMBL" id="OM869586">
    <property type="protein sequence ID" value="UPW41374.1"/>
    <property type="molecule type" value="Genomic_DNA"/>
</dbReference>
<name>A0A976N180_9VIRU</name>